<organism evidence="3 4">
    <name type="scientific">Paludibaculum fermentans</name>
    <dbReference type="NCBI Taxonomy" id="1473598"/>
    <lineage>
        <taxon>Bacteria</taxon>
        <taxon>Pseudomonadati</taxon>
        <taxon>Acidobacteriota</taxon>
        <taxon>Terriglobia</taxon>
        <taxon>Bryobacterales</taxon>
        <taxon>Bryobacteraceae</taxon>
        <taxon>Paludibaculum</taxon>
    </lineage>
</organism>
<dbReference type="Pfam" id="PF04389">
    <property type="entry name" value="Peptidase_M28"/>
    <property type="match status" value="1"/>
</dbReference>
<reference evidence="3 4" key="1">
    <citation type="submission" date="2020-10" db="EMBL/GenBank/DDBJ databases">
        <title>Complete genome sequence of Paludibaculum fermentans P105T, a facultatively anaerobic acidobacterium capable of dissimilatory Fe(III) reduction.</title>
        <authorList>
            <person name="Dedysh S.N."/>
            <person name="Beletsky A.V."/>
            <person name="Kulichevskaya I.S."/>
            <person name="Mardanov A.V."/>
            <person name="Ravin N.V."/>
        </authorList>
    </citation>
    <scope>NUCLEOTIDE SEQUENCE [LARGE SCALE GENOMIC DNA]</scope>
    <source>
        <strain evidence="3 4">P105</strain>
    </source>
</reference>
<dbReference type="AlphaFoldDB" id="A0A7S7NV90"/>
<dbReference type="EMBL" id="CP063849">
    <property type="protein sequence ID" value="QOY90394.1"/>
    <property type="molecule type" value="Genomic_DNA"/>
</dbReference>
<dbReference type="InterPro" id="IPR007484">
    <property type="entry name" value="Peptidase_M28"/>
</dbReference>
<name>A0A7S7NV90_PALFE</name>
<keyword evidence="1" id="KW-0732">Signal</keyword>
<proteinExistence type="predicted"/>
<dbReference type="Gene3D" id="3.40.630.10">
    <property type="entry name" value="Zn peptidases"/>
    <property type="match status" value="1"/>
</dbReference>
<feature type="signal peptide" evidence="1">
    <location>
        <begin position="1"/>
        <end position="15"/>
    </location>
</feature>
<dbReference type="KEGG" id="pfer:IRI77_10690"/>
<feature type="chain" id="PRO_5032545578" evidence="1">
    <location>
        <begin position="16"/>
        <end position="268"/>
    </location>
</feature>
<evidence type="ECO:0000259" key="2">
    <source>
        <dbReference type="Pfam" id="PF04389"/>
    </source>
</evidence>
<evidence type="ECO:0000313" key="4">
    <source>
        <dbReference type="Proteomes" id="UP000593892"/>
    </source>
</evidence>
<dbReference type="RefSeq" id="WP_194452058.1">
    <property type="nucleotide sequence ID" value="NZ_CP063849.1"/>
</dbReference>
<protein>
    <submittedName>
        <fullName evidence="3">M28 family peptidase</fullName>
    </submittedName>
</protein>
<accession>A0A7S7NV90</accession>
<sequence length="268" mass="29604">MRLLLLILLAASAGAQSVEFYTIKEGVLQERLRLAHPKNPERYQRLKTLFSQSGCAGDSLREQKVGGSKEPNLICGLPGSGDRPRKIIVGAHFDAVGGDGIIDNWSGAVLLPSLYEFAGRAKPRHDFEFIGFAAEEKGLYGSKTYVKSIPKDERSRIAAVIIIDSIGLTSTKCWVNGSTKELVQDAFKVAQALKLDFRGVNVEGVGTTDSQPFKDNHIPVLCLHSVTQETWNVINGSRDVWSAVSWKDYYDTHRLISALIRYLDQTLP</sequence>
<dbReference type="SUPFAM" id="SSF53187">
    <property type="entry name" value="Zn-dependent exopeptidases"/>
    <property type="match status" value="1"/>
</dbReference>
<evidence type="ECO:0000256" key="1">
    <source>
        <dbReference type="SAM" id="SignalP"/>
    </source>
</evidence>
<gene>
    <name evidence="3" type="ORF">IRI77_10690</name>
</gene>
<feature type="domain" description="Peptidase M28" evidence="2">
    <location>
        <begin position="72"/>
        <end position="258"/>
    </location>
</feature>
<evidence type="ECO:0000313" key="3">
    <source>
        <dbReference type="EMBL" id="QOY90394.1"/>
    </source>
</evidence>
<dbReference type="Proteomes" id="UP000593892">
    <property type="component" value="Chromosome"/>
</dbReference>
<keyword evidence="4" id="KW-1185">Reference proteome</keyword>